<dbReference type="AlphaFoldDB" id="A0A9J2PMU9"/>
<evidence type="ECO:0000259" key="1">
    <source>
        <dbReference type="Pfam" id="PF00155"/>
    </source>
</evidence>
<dbReference type="Gene3D" id="3.90.1150.10">
    <property type="entry name" value="Aspartate Aminotransferase, domain 1"/>
    <property type="match status" value="1"/>
</dbReference>
<keyword evidence="2" id="KW-1185">Reference proteome</keyword>
<evidence type="ECO:0000313" key="2">
    <source>
        <dbReference type="Proteomes" id="UP000036681"/>
    </source>
</evidence>
<dbReference type="PANTHER" id="PTHR42858:SF1">
    <property type="entry name" value="LD15494P"/>
    <property type="match status" value="1"/>
</dbReference>
<name>A0A9J2PMU9_ASCLU</name>
<dbReference type="Gene3D" id="3.40.640.10">
    <property type="entry name" value="Type I PLP-dependent aspartate aminotransferase-like (Major domain)"/>
    <property type="match status" value="1"/>
</dbReference>
<reference evidence="3" key="1">
    <citation type="submission" date="2023-03" db="UniProtKB">
        <authorList>
            <consortium name="WormBaseParasite"/>
        </authorList>
    </citation>
    <scope>IDENTIFICATION</scope>
</reference>
<dbReference type="Proteomes" id="UP000036681">
    <property type="component" value="Unplaced"/>
</dbReference>
<sequence length="502" mass="56242">MLLSGRSCFRSLLALCRYQMGKSMPYRLAFLITARHSFATSSVTRTAPFVHLLSTSTVSMQSKCNMSEKLTLFDAMGVTGKYKFSIGAPGPADLKKVAAIMERVAAQRMKEEKNTEGASLLQYGAPLGDPRSIRALAKFLAAEYGMPVSESHLAFTSGATAGFLHLLLQMFPNKCTVYAEGLAYHVALQMLRDFNFKIRSVPNEVDGINVDRLEEIWAKDLKEVSTEEQSKKPYQALLYTVPIFHNPTGTILSPAKCERVVKLARKYHVLILSEDVYNMLYYDGSTKPPKRLFAYDSEDDPDYGVGHVVSNCTFSKLLSPGLRLGWQELPVALREKYYDKSSVIVSGGGLNPVIGGCVTLALEDGTVSKFISEIRTSHAKKMEMTIEMLNRLMPSSCKLYHPSNVCITITFIRLSFDYNTKKGGYFLYVILPSKLNAVEFVKYAKEKYGISLQEGFKFQSSTEDFVKELSNGFRISIPYPTFEEMRDGVHYLCEALKECIKE</sequence>
<protein>
    <submittedName>
        <fullName evidence="3">Aminotransferase class I/classII domain-containing protein</fullName>
    </submittedName>
</protein>
<dbReference type="SUPFAM" id="SSF53383">
    <property type="entry name" value="PLP-dependent transferases"/>
    <property type="match status" value="1"/>
</dbReference>
<dbReference type="CDD" id="cd00609">
    <property type="entry name" value="AAT_like"/>
    <property type="match status" value="1"/>
</dbReference>
<dbReference type="InterPro" id="IPR015422">
    <property type="entry name" value="PyrdxlP-dep_Trfase_small"/>
</dbReference>
<dbReference type="InterPro" id="IPR004839">
    <property type="entry name" value="Aminotransferase_I/II_large"/>
</dbReference>
<evidence type="ECO:0000313" key="3">
    <source>
        <dbReference type="WBParaSite" id="ALUE_0001087101-mRNA-1"/>
    </source>
</evidence>
<dbReference type="Pfam" id="PF00155">
    <property type="entry name" value="Aminotran_1_2"/>
    <property type="match status" value="1"/>
</dbReference>
<feature type="domain" description="Aminotransferase class I/classII large" evidence="1">
    <location>
        <begin position="107"/>
        <end position="490"/>
    </location>
</feature>
<dbReference type="InterPro" id="IPR015424">
    <property type="entry name" value="PyrdxlP-dep_Trfase"/>
</dbReference>
<proteinExistence type="predicted"/>
<accession>A0A9J2PMU9</accession>
<dbReference type="GO" id="GO:0047536">
    <property type="term" value="F:2-aminoadipate transaminase activity"/>
    <property type="evidence" value="ECO:0007669"/>
    <property type="project" value="TreeGrafter"/>
</dbReference>
<organism evidence="2 3">
    <name type="scientific">Ascaris lumbricoides</name>
    <name type="common">Giant roundworm</name>
    <dbReference type="NCBI Taxonomy" id="6252"/>
    <lineage>
        <taxon>Eukaryota</taxon>
        <taxon>Metazoa</taxon>
        <taxon>Ecdysozoa</taxon>
        <taxon>Nematoda</taxon>
        <taxon>Chromadorea</taxon>
        <taxon>Rhabditida</taxon>
        <taxon>Spirurina</taxon>
        <taxon>Ascaridomorpha</taxon>
        <taxon>Ascaridoidea</taxon>
        <taxon>Ascarididae</taxon>
        <taxon>Ascaris</taxon>
    </lineage>
</organism>
<dbReference type="WBParaSite" id="ALUE_0001087101-mRNA-1">
    <property type="protein sequence ID" value="ALUE_0001087101-mRNA-1"/>
    <property type="gene ID" value="ALUE_0001087101"/>
</dbReference>
<dbReference type="InterPro" id="IPR015421">
    <property type="entry name" value="PyrdxlP-dep_Trfase_major"/>
</dbReference>
<dbReference type="GO" id="GO:0030170">
    <property type="term" value="F:pyridoxal phosphate binding"/>
    <property type="evidence" value="ECO:0007669"/>
    <property type="project" value="InterPro"/>
</dbReference>
<dbReference type="PANTHER" id="PTHR42858">
    <property type="entry name" value="AMINOTRANSFERASE"/>
    <property type="match status" value="1"/>
</dbReference>